<reference evidence="1 2" key="1">
    <citation type="submission" date="2018-07" db="EMBL/GenBank/DDBJ databases">
        <title>Genomic Encyclopedia of Type Strains, Phase IV (KMG-IV): sequencing the most valuable type-strain genomes for metagenomic binning, comparative biology and taxonomic classification.</title>
        <authorList>
            <person name="Goeker M."/>
        </authorList>
    </citation>
    <scope>NUCLEOTIDE SEQUENCE [LARGE SCALE GENOMIC DNA]</scope>
    <source>
        <strain evidence="1 2">DSM 25281</strain>
    </source>
</reference>
<organism evidence="1 2">
    <name type="scientific">Falsibacillus pallidus</name>
    <dbReference type="NCBI Taxonomy" id="493781"/>
    <lineage>
        <taxon>Bacteria</taxon>
        <taxon>Bacillati</taxon>
        <taxon>Bacillota</taxon>
        <taxon>Bacilli</taxon>
        <taxon>Bacillales</taxon>
        <taxon>Bacillaceae</taxon>
        <taxon>Falsibacillus</taxon>
    </lineage>
</organism>
<dbReference type="Proteomes" id="UP000255326">
    <property type="component" value="Unassembled WGS sequence"/>
</dbReference>
<keyword evidence="2" id="KW-1185">Reference proteome</keyword>
<dbReference type="EMBL" id="QQAY01000004">
    <property type="protein sequence ID" value="RDI43101.1"/>
    <property type="molecule type" value="Genomic_DNA"/>
</dbReference>
<protein>
    <submittedName>
        <fullName evidence="1">YodL-like protein</fullName>
    </submittedName>
</protein>
<gene>
    <name evidence="1" type="ORF">DFR59_104152</name>
</gene>
<evidence type="ECO:0000313" key="2">
    <source>
        <dbReference type="Proteomes" id="UP000255326"/>
    </source>
</evidence>
<sequence length="106" mass="12551">MALMEKLKIRRALEKEMDLTLFQTPEYGQEKGYSQVYRTIISSRSHEEALNYLFKKFSVPDLMPKEFEGRFMGTGDIVLIDEYRGGQHYFQLKSGGWKKINRVHLR</sequence>
<accession>A0A370GHI1</accession>
<comment type="caution">
    <text evidence="1">The sequence shown here is derived from an EMBL/GenBank/DDBJ whole genome shotgun (WGS) entry which is preliminary data.</text>
</comment>
<proteinExistence type="predicted"/>
<evidence type="ECO:0000313" key="1">
    <source>
        <dbReference type="EMBL" id="RDI43101.1"/>
    </source>
</evidence>
<name>A0A370GHI1_9BACI</name>
<dbReference type="AlphaFoldDB" id="A0A370GHI1"/>